<evidence type="ECO:0000313" key="2">
    <source>
        <dbReference type="EMBL" id="KAF8873283.1"/>
    </source>
</evidence>
<feature type="chain" id="PRO_5040362794" evidence="1">
    <location>
        <begin position="16"/>
        <end position="209"/>
    </location>
</feature>
<keyword evidence="1" id="KW-0732">Signal</keyword>
<gene>
    <name evidence="2" type="ORF">CPB84DRAFT_1753314</name>
</gene>
<evidence type="ECO:0000256" key="1">
    <source>
        <dbReference type="SAM" id="SignalP"/>
    </source>
</evidence>
<sequence>MVLFMQCFLIHVVAAEWWHKHSWGTIDQNSMVARRHCETVFAAGLACTRSKIAYSEGAKSTICQARLMKSQSQGSPAIGNGIAAGDQGCMGYAMHGQCLAVQQSQEQEYPTSCSNQACQVFASFLPLVKTVQQCPCEALPQLQISLHLGGGKGEDNGGGYRLNGKGDGDITAEVTALFFLGLFPVDPAVIPGHQQLKRIWIKQIVLCAL</sequence>
<proteinExistence type="predicted"/>
<organism evidence="2 3">
    <name type="scientific">Gymnopilus junonius</name>
    <name type="common">Spectacular rustgill mushroom</name>
    <name type="synonym">Gymnopilus spectabilis subsp. junonius</name>
    <dbReference type="NCBI Taxonomy" id="109634"/>
    <lineage>
        <taxon>Eukaryota</taxon>
        <taxon>Fungi</taxon>
        <taxon>Dikarya</taxon>
        <taxon>Basidiomycota</taxon>
        <taxon>Agaricomycotina</taxon>
        <taxon>Agaricomycetes</taxon>
        <taxon>Agaricomycetidae</taxon>
        <taxon>Agaricales</taxon>
        <taxon>Agaricineae</taxon>
        <taxon>Hymenogastraceae</taxon>
        <taxon>Gymnopilus</taxon>
    </lineage>
</organism>
<dbReference type="Proteomes" id="UP000724874">
    <property type="component" value="Unassembled WGS sequence"/>
</dbReference>
<comment type="caution">
    <text evidence="2">The sequence shown here is derived from an EMBL/GenBank/DDBJ whole genome shotgun (WGS) entry which is preliminary data.</text>
</comment>
<reference evidence="2" key="1">
    <citation type="submission" date="2020-11" db="EMBL/GenBank/DDBJ databases">
        <authorList>
            <consortium name="DOE Joint Genome Institute"/>
            <person name="Ahrendt S."/>
            <person name="Riley R."/>
            <person name="Andreopoulos W."/>
            <person name="LaButti K."/>
            <person name="Pangilinan J."/>
            <person name="Ruiz-duenas F.J."/>
            <person name="Barrasa J.M."/>
            <person name="Sanchez-Garcia M."/>
            <person name="Camarero S."/>
            <person name="Miyauchi S."/>
            <person name="Serrano A."/>
            <person name="Linde D."/>
            <person name="Babiker R."/>
            <person name="Drula E."/>
            <person name="Ayuso-Fernandez I."/>
            <person name="Pacheco R."/>
            <person name="Padilla G."/>
            <person name="Ferreira P."/>
            <person name="Barriuso J."/>
            <person name="Kellner H."/>
            <person name="Castanera R."/>
            <person name="Alfaro M."/>
            <person name="Ramirez L."/>
            <person name="Pisabarro A.G."/>
            <person name="Kuo A."/>
            <person name="Tritt A."/>
            <person name="Lipzen A."/>
            <person name="He G."/>
            <person name="Yan M."/>
            <person name="Ng V."/>
            <person name="Cullen D."/>
            <person name="Martin F."/>
            <person name="Rosso M.-N."/>
            <person name="Henrissat B."/>
            <person name="Hibbett D."/>
            <person name="Martinez A.T."/>
            <person name="Grigoriev I.V."/>
        </authorList>
    </citation>
    <scope>NUCLEOTIDE SEQUENCE</scope>
    <source>
        <strain evidence="2">AH 44721</strain>
    </source>
</reference>
<dbReference type="AlphaFoldDB" id="A0A9P5TG19"/>
<keyword evidence="3" id="KW-1185">Reference proteome</keyword>
<name>A0A9P5TG19_GYMJU</name>
<dbReference type="EMBL" id="JADNYJ010000242">
    <property type="protein sequence ID" value="KAF8873283.1"/>
    <property type="molecule type" value="Genomic_DNA"/>
</dbReference>
<accession>A0A9P5TG19</accession>
<protein>
    <submittedName>
        <fullName evidence="2">Uncharacterized protein</fullName>
    </submittedName>
</protein>
<feature type="signal peptide" evidence="1">
    <location>
        <begin position="1"/>
        <end position="15"/>
    </location>
</feature>
<evidence type="ECO:0000313" key="3">
    <source>
        <dbReference type="Proteomes" id="UP000724874"/>
    </source>
</evidence>